<feature type="compositionally biased region" description="Polar residues" evidence="1">
    <location>
        <begin position="42"/>
        <end position="68"/>
    </location>
</feature>
<dbReference type="KEGG" id="cyn:Cyan7425_3091"/>
<protein>
    <submittedName>
        <fullName evidence="2">Uncharacterized protein</fullName>
    </submittedName>
</protein>
<accession>B8HMV3</accession>
<sequence length="189" mass="20625">MTESWEEWLKKNPTYRGPIPPKKQPQNTGEGLGDAAGKAYKQPQQPSNAVTRNNSFQFGPQVGSATYRTENRPISWGNTSTSTNTTTRSSRPPKKKDKKVEPKNKAVAQQIGDTLGRMFANEQSQMAQTFAPKQNYTGTVKSLGAQILVDIGSGTVSAISLGGYFYVGQTVLVRFADGAFYIKGREGNL</sequence>
<dbReference type="EMBL" id="CP001344">
    <property type="protein sequence ID" value="ACL45422.1"/>
    <property type="molecule type" value="Genomic_DNA"/>
</dbReference>
<reference evidence="2" key="1">
    <citation type="submission" date="2009-01" db="EMBL/GenBank/DDBJ databases">
        <title>Complete sequence of chromosome Cyanothece sp. PCC 7425.</title>
        <authorList>
            <consortium name="US DOE Joint Genome Institute"/>
            <person name="Lucas S."/>
            <person name="Copeland A."/>
            <person name="Lapidus A."/>
            <person name="Glavina del Rio T."/>
            <person name="Dalin E."/>
            <person name="Tice H."/>
            <person name="Bruce D."/>
            <person name="Goodwin L."/>
            <person name="Pitluck S."/>
            <person name="Sims D."/>
            <person name="Meineke L."/>
            <person name="Brettin T."/>
            <person name="Detter J.C."/>
            <person name="Han C."/>
            <person name="Larimer F."/>
            <person name="Land M."/>
            <person name="Hauser L."/>
            <person name="Kyrpides N."/>
            <person name="Ovchinnikova G."/>
            <person name="Liberton M."/>
            <person name="Stoeckel J."/>
            <person name="Banerjee A."/>
            <person name="Singh A."/>
            <person name="Page L."/>
            <person name="Sato H."/>
            <person name="Zhao L."/>
            <person name="Sherman L."/>
            <person name="Pakrasi H."/>
            <person name="Richardson P."/>
        </authorList>
    </citation>
    <scope>NUCLEOTIDE SEQUENCE</scope>
    <source>
        <strain evidence="2">PCC 7425</strain>
    </source>
</reference>
<feature type="compositionally biased region" description="Low complexity" evidence="1">
    <location>
        <begin position="78"/>
        <end position="90"/>
    </location>
</feature>
<proteinExistence type="predicted"/>
<evidence type="ECO:0000313" key="2">
    <source>
        <dbReference type="EMBL" id="ACL45422.1"/>
    </source>
</evidence>
<dbReference type="HOGENOM" id="CLU_1432386_0_0_3"/>
<name>B8HMV3_CYAP4</name>
<organism evidence="2">
    <name type="scientific">Cyanothece sp. (strain PCC 7425 / ATCC 29141)</name>
    <dbReference type="NCBI Taxonomy" id="395961"/>
    <lineage>
        <taxon>Bacteria</taxon>
        <taxon>Bacillati</taxon>
        <taxon>Cyanobacteriota</taxon>
        <taxon>Cyanophyceae</taxon>
        <taxon>Gomontiellales</taxon>
        <taxon>Cyanothecaceae</taxon>
        <taxon>Cyanothece</taxon>
    </lineage>
</organism>
<dbReference type="AlphaFoldDB" id="B8HMV3"/>
<feature type="region of interest" description="Disordered" evidence="1">
    <location>
        <begin position="1"/>
        <end position="105"/>
    </location>
</feature>
<gene>
    <name evidence="2" type="ordered locus">Cyan7425_3091</name>
</gene>
<evidence type="ECO:0000256" key="1">
    <source>
        <dbReference type="SAM" id="MobiDB-lite"/>
    </source>
</evidence>